<dbReference type="OrthoDB" id="789771at2"/>
<dbReference type="EMBL" id="FPIY01000005">
    <property type="protein sequence ID" value="SFW64809.1"/>
    <property type="molecule type" value="Genomic_DNA"/>
</dbReference>
<accession>A0A1K1QYP8</accession>
<dbReference type="InterPro" id="IPR013783">
    <property type="entry name" value="Ig-like_fold"/>
</dbReference>
<proteinExistence type="predicted"/>
<sequence>MKIAYKLTCISAFLLVSCGGGSDDGGDTPDPVATPKATTLILPDNNTECNEGTIISDTRSSVEFSWNAAQDTDSYEINIKNLATGNNTKTTVNSTTEVITIDRGTPYEWFVTSKASGTTETATSTVWKFYNQGVGIENYAPFPAEAVSPARGATIATTTTVSLRWSGADVDDDIEEYEIFLDTTNNPSTSIGTTTNITIDTTVAANTVYYWKVITKDSQNNTSNSEVFEFKVE</sequence>
<dbReference type="SUPFAM" id="SSF49265">
    <property type="entry name" value="Fibronectin type III"/>
    <property type="match status" value="1"/>
</dbReference>
<organism evidence="2 3">
    <name type="scientific">Cellulophaga fucicola</name>
    <dbReference type="NCBI Taxonomy" id="76595"/>
    <lineage>
        <taxon>Bacteria</taxon>
        <taxon>Pseudomonadati</taxon>
        <taxon>Bacteroidota</taxon>
        <taxon>Flavobacteriia</taxon>
        <taxon>Flavobacteriales</taxon>
        <taxon>Flavobacteriaceae</taxon>
        <taxon>Cellulophaga</taxon>
    </lineage>
</organism>
<evidence type="ECO:0008006" key="4">
    <source>
        <dbReference type="Google" id="ProtNLM"/>
    </source>
</evidence>
<dbReference type="PROSITE" id="PS51257">
    <property type="entry name" value="PROKAR_LIPOPROTEIN"/>
    <property type="match status" value="1"/>
</dbReference>
<feature type="chain" id="PRO_5009667335" description="Fibronectin type-III domain-containing protein" evidence="1">
    <location>
        <begin position="23"/>
        <end position="233"/>
    </location>
</feature>
<protein>
    <recommendedName>
        <fullName evidence="4">Fibronectin type-III domain-containing protein</fullName>
    </recommendedName>
</protein>
<name>A0A1K1QYP8_9FLAO</name>
<feature type="signal peptide" evidence="1">
    <location>
        <begin position="1"/>
        <end position="22"/>
    </location>
</feature>
<dbReference type="InterPro" id="IPR036116">
    <property type="entry name" value="FN3_sf"/>
</dbReference>
<dbReference type="Gene3D" id="2.60.40.10">
    <property type="entry name" value="Immunoglobulins"/>
    <property type="match status" value="2"/>
</dbReference>
<keyword evidence="1" id="KW-0732">Signal</keyword>
<dbReference type="RefSeq" id="WP_072304716.1">
    <property type="nucleotide sequence ID" value="NZ_FPIY01000005.1"/>
</dbReference>
<dbReference type="STRING" id="76595.SAMN05660313_03098"/>
<dbReference type="AlphaFoldDB" id="A0A1K1QYP8"/>
<evidence type="ECO:0000256" key="1">
    <source>
        <dbReference type="SAM" id="SignalP"/>
    </source>
</evidence>
<evidence type="ECO:0000313" key="3">
    <source>
        <dbReference type="Proteomes" id="UP000183257"/>
    </source>
</evidence>
<gene>
    <name evidence="2" type="ORF">SAMN05660313_03098</name>
</gene>
<evidence type="ECO:0000313" key="2">
    <source>
        <dbReference type="EMBL" id="SFW64809.1"/>
    </source>
</evidence>
<dbReference type="Proteomes" id="UP000183257">
    <property type="component" value="Unassembled WGS sequence"/>
</dbReference>
<reference evidence="3" key="1">
    <citation type="submission" date="2016-11" db="EMBL/GenBank/DDBJ databases">
        <authorList>
            <person name="Varghese N."/>
            <person name="Submissions S."/>
        </authorList>
    </citation>
    <scope>NUCLEOTIDE SEQUENCE [LARGE SCALE GENOMIC DNA]</scope>
    <source>
        <strain evidence="3">DSM 24786</strain>
    </source>
</reference>
<keyword evidence="3" id="KW-1185">Reference proteome</keyword>